<evidence type="ECO:0000313" key="3">
    <source>
        <dbReference type="Proteomes" id="UP000092445"/>
    </source>
</evidence>
<feature type="transmembrane region" description="Helical" evidence="1">
    <location>
        <begin position="20"/>
        <end position="42"/>
    </location>
</feature>
<protein>
    <submittedName>
        <fullName evidence="2">Uncharacterized protein</fullName>
    </submittedName>
</protein>
<name>A0A1B0A5S9_GLOPL</name>
<evidence type="ECO:0000313" key="2">
    <source>
        <dbReference type="EnsemblMetazoa" id="GPAI035321-PA"/>
    </source>
</evidence>
<dbReference type="VEuPathDB" id="VectorBase:GPAI035321"/>
<dbReference type="Proteomes" id="UP000092445">
    <property type="component" value="Unassembled WGS sequence"/>
</dbReference>
<proteinExistence type="predicted"/>
<evidence type="ECO:0000256" key="1">
    <source>
        <dbReference type="SAM" id="Phobius"/>
    </source>
</evidence>
<reference evidence="2" key="2">
    <citation type="submission" date="2020-05" db="UniProtKB">
        <authorList>
            <consortium name="EnsemblMetazoa"/>
        </authorList>
    </citation>
    <scope>IDENTIFICATION</scope>
    <source>
        <strain evidence="2">IAEA</strain>
    </source>
</reference>
<dbReference type="EnsemblMetazoa" id="GPAI035321-RA">
    <property type="protein sequence ID" value="GPAI035321-PA"/>
    <property type="gene ID" value="GPAI035321"/>
</dbReference>
<dbReference type="AlphaFoldDB" id="A0A1B0A5S9"/>
<reference evidence="3" key="1">
    <citation type="submission" date="2014-03" db="EMBL/GenBank/DDBJ databases">
        <authorList>
            <person name="Aksoy S."/>
            <person name="Warren W."/>
            <person name="Wilson R.K."/>
        </authorList>
    </citation>
    <scope>NUCLEOTIDE SEQUENCE [LARGE SCALE GENOMIC DNA]</scope>
    <source>
        <strain evidence="3">IAEA</strain>
    </source>
</reference>
<organism evidence="2 3">
    <name type="scientific">Glossina pallidipes</name>
    <name type="common">Tsetse fly</name>
    <dbReference type="NCBI Taxonomy" id="7398"/>
    <lineage>
        <taxon>Eukaryota</taxon>
        <taxon>Metazoa</taxon>
        <taxon>Ecdysozoa</taxon>
        <taxon>Arthropoda</taxon>
        <taxon>Hexapoda</taxon>
        <taxon>Insecta</taxon>
        <taxon>Pterygota</taxon>
        <taxon>Neoptera</taxon>
        <taxon>Endopterygota</taxon>
        <taxon>Diptera</taxon>
        <taxon>Brachycera</taxon>
        <taxon>Muscomorpha</taxon>
        <taxon>Hippoboscoidea</taxon>
        <taxon>Glossinidae</taxon>
        <taxon>Glossina</taxon>
    </lineage>
</organism>
<accession>A0A1B0A5S9</accession>
<keyword evidence="1" id="KW-0472">Membrane</keyword>
<keyword evidence="3" id="KW-1185">Reference proteome</keyword>
<keyword evidence="1" id="KW-0812">Transmembrane</keyword>
<sequence>MQSGIIRKHLDLLQTKLSALLLFIVIITVYALSSSVISVNIIKKKKEIKCYLTTKTHSTHAYADEHMPSSLYYNIVVAAVDVDAGAGADADANVAAVKTILTSRTA</sequence>
<keyword evidence="1" id="KW-1133">Transmembrane helix</keyword>